<evidence type="ECO:0000256" key="1">
    <source>
        <dbReference type="ARBA" id="ARBA00004141"/>
    </source>
</evidence>
<evidence type="ECO:0000256" key="4">
    <source>
        <dbReference type="ARBA" id="ARBA00022989"/>
    </source>
</evidence>
<evidence type="ECO:0000256" key="5">
    <source>
        <dbReference type="ARBA" id="ARBA00023136"/>
    </source>
</evidence>
<keyword evidence="4 6" id="KW-1133">Transmembrane helix</keyword>
<dbReference type="GeneID" id="17282088"/>
<keyword evidence="3 6" id="KW-0812">Transmembrane</keyword>
<comment type="similarity">
    <text evidence="2">Belongs to the unc-50 family.</text>
</comment>
<evidence type="ECO:0000256" key="3">
    <source>
        <dbReference type="ARBA" id="ARBA00022692"/>
    </source>
</evidence>
<feature type="transmembrane region" description="Helical" evidence="6">
    <location>
        <begin position="106"/>
        <end position="130"/>
    </location>
</feature>
<evidence type="ECO:0000313" key="8">
    <source>
        <dbReference type="Proteomes" id="UP000013827"/>
    </source>
</evidence>
<evidence type="ECO:0000313" key="7">
    <source>
        <dbReference type="EnsemblProtists" id="EOD36818"/>
    </source>
</evidence>
<organism evidence="7 8">
    <name type="scientific">Emiliania huxleyi (strain CCMP1516)</name>
    <dbReference type="NCBI Taxonomy" id="280463"/>
    <lineage>
        <taxon>Eukaryota</taxon>
        <taxon>Haptista</taxon>
        <taxon>Haptophyta</taxon>
        <taxon>Prymnesiophyceae</taxon>
        <taxon>Isochrysidales</taxon>
        <taxon>Noelaerhabdaceae</taxon>
        <taxon>Emiliania</taxon>
    </lineage>
</organism>
<dbReference type="Pfam" id="PF05216">
    <property type="entry name" value="UNC-50"/>
    <property type="match status" value="2"/>
</dbReference>
<dbReference type="InterPro" id="IPR007881">
    <property type="entry name" value="UNC-50"/>
</dbReference>
<proteinExistence type="inferred from homology"/>
<dbReference type="OMA" id="VFIDFYL"/>
<dbReference type="AlphaFoldDB" id="A0A0D3KM33"/>
<keyword evidence="5 6" id="KW-0472">Membrane</keyword>
<evidence type="ECO:0000256" key="2">
    <source>
        <dbReference type="ARBA" id="ARBA00006293"/>
    </source>
</evidence>
<sequence length="376" mass="41958">MLPGPLEDDERFKGHDGSAARVAALYLRRMTRLRHMDFDQALWQMLCLCSDPRRVYRSATYHRGTKHQWARDDPAFVVLIAYLLLVSTAAWCIGFGRGSPLSVLSLALYVLLVDFVVLGAALSTLAWTVANTYLLLPSGGRGGRSGGSGGGDERVEWLYAFDVHCNGLFVLSLLLHVLQYLLLPLLLRRGFWPALLSNTLPTTAWPRATPTLMLPGPLEDDERFKGHDGSAARVAALYLRRMTRLRHMDFDQALWQMLCLCSDPRRVYRSATYHRGTKHQWARDDPAFVVLIAYLLLVSTAAWYAAALSAYCYLTFLGYNELPFLRSTEVFVFPVVAIGGAYLVSVVLAATSGFSCTWLVASIYFTDAEVATTWGV</sequence>
<reference evidence="7" key="2">
    <citation type="submission" date="2024-10" db="UniProtKB">
        <authorList>
            <consortium name="EnsemblProtists"/>
        </authorList>
    </citation>
    <scope>IDENTIFICATION</scope>
</reference>
<dbReference type="RefSeq" id="XP_005789247.1">
    <property type="nucleotide sequence ID" value="XM_005789190.1"/>
</dbReference>
<reference evidence="8" key="1">
    <citation type="journal article" date="2013" name="Nature">
        <title>Pan genome of the phytoplankton Emiliania underpins its global distribution.</title>
        <authorList>
            <person name="Read B.A."/>
            <person name="Kegel J."/>
            <person name="Klute M.J."/>
            <person name="Kuo A."/>
            <person name="Lefebvre S.C."/>
            <person name="Maumus F."/>
            <person name="Mayer C."/>
            <person name="Miller J."/>
            <person name="Monier A."/>
            <person name="Salamov A."/>
            <person name="Young J."/>
            <person name="Aguilar M."/>
            <person name="Claverie J.M."/>
            <person name="Frickenhaus S."/>
            <person name="Gonzalez K."/>
            <person name="Herman E.K."/>
            <person name="Lin Y.C."/>
            <person name="Napier J."/>
            <person name="Ogata H."/>
            <person name="Sarno A.F."/>
            <person name="Shmutz J."/>
            <person name="Schroeder D."/>
            <person name="de Vargas C."/>
            <person name="Verret F."/>
            <person name="von Dassow P."/>
            <person name="Valentin K."/>
            <person name="Van de Peer Y."/>
            <person name="Wheeler G."/>
            <person name="Dacks J.B."/>
            <person name="Delwiche C.F."/>
            <person name="Dyhrman S.T."/>
            <person name="Glockner G."/>
            <person name="John U."/>
            <person name="Richards T."/>
            <person name="Worden A.Z."/>
            <person name="Zhang X."/>
            <person name="Grigoriev I.V."/>
            <person name="Allen A.E."/>
            <person name="Bidle K."/>
            <person name="Borodovsky M."/>
            <person name="Bowler C."/>
            <person name="Brownlee C."/>
            <person name="Cock J.M."/>
            <person name="Elias M."/>
            <person name="Gladyshev V.N."/>
            <person name="Groth M."/>
            <person name="Guda C."/>
            <person name="Hadaegh A."/>
            <person name="Iglesias-Rodriguez M.D."/>
            <person name="Jenkins J."/>
            <person name="Jones B.M."/>
            <person name="Lawson T."/>
            <person name="Leese F."/>
            <person name="Lindquist E."/>
            <person name="Lobanov A."/>
            <person name="Lomsadze A."/>
            <person name="Malik S.B."/>
            <person name="Marsh M.E."/>
            <person name="Mackinder L."/>
            <person name="Mock T."/>
            <person name="Mueller-Roeber B."/>
            <person name="Pagarete A."/>
            <person name="Parker M."/>
            <person name="Probert I."/>
            <person name="Quesneville H."/>
            <person name="Raines C."/>
            <person name="Rensing S.A."/>
            <person name="Riano-Pachon D.M."/>
            <person name="Richier S."/>
            <person name="Rokitta S."/>
            <person name="Shiraiwa Y."/>
            <person name="Soanes D.M."/>
            <person name="van der Giezen M."/>
            <person name="Wahlund T.M."/>
            <person name="Williams B."/>
            <person name="Wilson W."/>
            <person name="Wolfe G."/>
            <person name="Wurch L.L."/>
        </authorList>
    </citation>
    <scope>NUCLEOTIDE SEQUENCE</scope>
</reference>
<feature type="transmembrane region" description="Helical" evidence="6">
    <location>
        <begin position="331"/>
        <end position="350"/>
    </location>
</feature>
<feature type="transmembrane region" description="Helical" evidence="6">
    <location>
        <begin position="167"/>
        <end position="187"/>
    </location>
</feature>
<evidence type="ECO:0008006" key="9">
    <source>
        <dbReference type="Google" id="ProtNLM"/>
    </source>
</evidence>
<comment type="subcellular location">
    <subcellularLocation>
        <location evidence="1">Membrane</location>
        <topology evidence="1">Multi-pass membrane protein</topology>
    </subcellularLocation>
</comment>
<name>A0A0D3KM33_EMIH1</name>
<dbReference type="eggNOG" id="KOG3012">
    <property type="taxonomic scope" value="Eukaryota"/>
</dbReference>
<feature type="transmembrane region" description="Helical" evidence="6">
    <location>
        <begin position="75"/>
        <end position="94"/>
    </location>
</feature>
<keyword evidence="8" id="KW-1185">Reference proteome</keyword>
<dbReference type="EnsemblProtists" id="EOD36818">
    <property type="protein sequence ID" value="EOD36818"/>
    <property type="gene ID" value="EMIHUDRAFT_98222"/>
</dbReference>
<evidence type="ECO:0000256" key="6">
    <source>
        <dbReference type="SAM" id="Phobius"/>
    </source>
</evidence>
<feature type="transmembrane region" description="Helical" evidence="6">
    <location>
        <begin position="288"/>
        <end position="311"/>
    </location>
</feature>
<accession>A0A0D3KM33</accession>
<dbReference type="PaxDb" id="2903-EOD36818"/>
<dbReference type="PANTHER" id="PTHR12841">
    <property type="entry name" value="PROTEIN UNC-50 HOMOLOG"/>
    <property type="match status" value="1"/>
</dbReference>
<dbReference type="KEGG" id="ehx:EMIHUDRAFT_98222"/>
<protein>
    <recommendedName>
        <fullName evidence="9">UNC-50 family protein</fullName>
    </recommendedName>
</protein>
<dbReference type="PANTHER" id="PTHR12841:SF6">
    <property type="entry name" value="PROTEIN UNC-50 HOMOLOG"/>
    <property type="match status" value="1"/>
</dbReference>
<dbReference type="HOGENOM" id="CLU_736590_0_0_1"/>
<dbReference type="GO" id="GO:0000139">
    <property type="term" value="C:Golgi membrane"/>
    <property type="evidence" value="ECO:0007669"/>
    <property type="project" value="TreeGrafter"/>
</dbReference>
<dbReference type="Proteomes" id="UP000013827">
    <property type="component" value="Unassembled WGS sequence"/>
</dbReference>